<evidence type="ECO:0000313" key="3">
    <source>
        <dbReference type="Proteomes" id="UP000276215"/>
    </source>
</evidence>
<dbReference type="AlphaFoldDB" id="A0A3N4K2C7"/>
<organism evidence="2 3">
    <name type="scientific">Choiromyces venosus 120613-1</name>
    <dbReference type="NCBI Taxonomy" id="1336337"/>
    <lineage>
        <taxon>Eukaryota</taxon>
        <taxon>Fungi</taxon>
        <taxon>Dikarya</taxon>
        <taxon>Ascomycota</taxon>
        <taxon>Pezizomycotina</taxon>
        <taxon>Pezizomycetes</taxon>
        <taxon>Pezizales</taxon>
        <taxon>Tuberaceae</taxon>
        <taxon>Choiromyces</taxon>
    </lineage>
</organism>
<name>A0A3N4K2C7_9PEZI</name>
<keyword evidence="1" id="KW-0472">Membrane</keyword>
<feature type="non-terminal residue" evidence="2">
    <location>
        <position position="1"/>
    </location>
</feature>
<keyword evidence="1" id="KW-1133">Transmembrane helix</keyword>
<accession>A0A3N4K2C7</accession>
<dbReference type="Proteomes" id="UP000276215">
    <property type="component" value="Unassembled WGS sequence"/>
</dbReference>
<evidence type="ECO:0000256" key="1">
    <source>
        <dbReference type="SAM" id="Phobius"/>
    </source>
</evidence>
<reference evidence="2 3" key="1">
    <citation type="journal article" date="2018" name="Nat. Ecol. Evol.">
        <title>Pezizomycetes genomes reveal the molecular basis of ectomycorrhizal truffle lifestyle.</title>
        <authorList>
            <person name="Murat C."/>
            <person name="Payen T."/>
            <person name="Noel B."/>
            <person name="Kuo A."/>
            <person name="Morin E."/>
            <person name="Chen J."/>
            <person name="Kohler A."/>
            <person name="Krizsan K."/>
            <person name="Balestrini R."/>
            <person name="Da Silva C."/>
            <person name="Montanini B."/>
            <person name="Hainaut M."/>
            <person name="Levati E."/>
            <person name="Barry K.W."/>
            <person name="Belfiori B."/>
            <person name="Cichocki N."/>
            <person name="Clum A."/>
            <person name="Dockter R.B."/>
            <person name="Fauchery L."/>
            <person name="Guy J."/>
            <person name="Iotti M."/>
            <person name="Le Tacon F."/>
            <person name="Lindquist E.A."/>
            <person name="Lipzen A."/>
            <person name="Malagnac F."/>
            <person name="Mello A."/>
            <person name="Molinier V."/>
            <person name="Miyauchi S."/>
            <person name="Poulain J."/>
            <person name="Riccioni C."/>
            <person name="Rubini A."/>
            <person name="Sitrit Y."/>
            <person name="Splivallo R."/>
            <person name="Traeger S."/>
            <person name="Wang M."/>
            <person name="Zifcakova L."/>
            <person name="Wipf D."/>
            <person name="Zambonelli A."/>
            <person name="Paolocci F."/>
            <person name="Nowrousian M."/>
            <person name="Ottonello S."/>
            <person name="Baldrian P."/>
            <person name="Spatafora J.W."/>
            <person name="Henrissat B."/>
            <person name="Nagy L.G."/>
            <person name="Aury J.M."/>
            <person name="Wincker P."/>
            <person name="Grigoriev I.V."/>
            <person name="Bonfante P."/>
            <person name="Martin F.M."/>
        </authorList>
    </citation>
    <scope>NUCLEOTIDE SEQUENCE [LARGE SCALE GENOMIC DNA]</scope>
    <source>
        <strain evidence="2 3">120613-1</strain>
    </source>
</reference>
<sequence length="55" mass="6178">AGLKIVWLLSFIGFYTLFNLNILKSFLELVKISTIVGCLVVLKSGWSTCSNYVHQ</sequence>
<feature type="transmembrane region" description="Helical" evidence="1">
    <location>
        <begin position="6"/>
        <end position="23"/>
    </location>
</feature>
<dbReference type="EMBL" id="ML120356">
    <property type="protein sequence ID" value="RPB04737.1"/>
    <property type="molecule type" value="Genomic_DNA"/>
</dbReference>
<evidence type="ECO:0000313" key="2">
    <source>
        <dbReference type="EMBL" id="RPB04737.1"/>
    </source>
</evidence>
<protein>
    <submittedName>
        <fullName evidence="2">Uncharacterized protein</fullName>
    </submittedName>
</protein>
<keyword evidence="3" id="KW-1185">Reference proteome</keyword>
<proteinExistence type="predicted"/>
<keyword evidence="1" id="KW-0812">Transmembrane</keyword>
<gene>
    <name evidence="2" type="ORF">L873DRAFT_1167742</name>
</gene>